<keyword evidence="2" id="KW-1185">Reference proteome</keyword>
<reference evidence="1" key="2">
    <citation type="journal article" date="2019" name="Genome Biol. Evol.">
        <title>Day and night: Metabolic profiles and evolutionary relationships of six axenic non-marine cyanobacteria.</title>
        <authorList>
            <person name="Will S.E."/>
            <person name="Henke P."/>
            <person name="Boedeker C."/>
            <person name="Huang S."/>
            <person name="Brinkmann H."/>
            <person name="Rohde M."/>
            <person name="Jarek M."/>
            <person name="Friedl T."/>
            <person name="Seufert S."/>
            <person name="Schumacher M."/>
            <person name="Overmann J."/>
            <person name="Neumann-Schaal M."/>
            <person name="Petersen J."/>
        </authorList>
    </citation>
    <scope>NUCLEOTIDE SEQUENCE [LARGE SCALE GENOMIC DNA]</scope>
    <source>
        <strain evidence="1">PCC 7102</strain>
    </source>
</reference>
<sequence length="206" mass="23937">MSKLRYDTVGSFNFNLYFRVARVPCMKNYYLKFLFRGKENPFICIVEKQTANRIQECLLNRDRVTDGGFIEIEQASKKENVYVKISQIQMCQVLWDNGIVESNDEDEDLCNDDALESNGKENEEGYSLLLILSGVNQIFRYSDMKPDNLQEIIDSVTDITNEISEEFFIRLIDDDGEVNLVKANDIILMECLNPAVYENDFNFELN</sequence>
<name>A0A433VCT5_9CYAN</name>
<evidence type="ECO:0000313" key="1">
    <source>
        <dbReference type="EMBL" id="RUT03932.1"/>
    </source>
</evidence>
<comment type="caution">
    <text evidence="1">The sequence shown here is derived from an EMBL/GenBank/DDBJ whole genome shotgun (WGS) entry which is preliminary data.</text>
</comment>
<organism evidence="1 2">
    <name type="scientific">Dulcicalothrix desertica PCC 7102</name>
    <dbReference type="NCBI Taxonomy" id="232991"/>
    <lineage>
        <taxon>Bacteria</taxon>
        <taxon>Bacillati</taxon>
        <taxon>Cyanobacteriota</taxon>
        <taxon>Cyanophyceae</taxon>
        <taxon>Nostocales</taxon>
        <taxon>Calotrichaceae</taxon>
        <taxon>Dulcicalothrix</taxon>
    </lineage>
</organism>
<proteinExistence type="predicted"/>
<dbReference type="EMBL" id="RSCL01000012">
    <property type="protein sequence ID" value="RUT03932.1"/>
    <property type="molecule type" value="Genomic_DNA"/>
</dbReference>
<protein>
    <submittedName>
        <fullName evidence="1">Uncharacterized protein</fullName>
    </submittedName>
</protein>
<reference evidence="1" key="1">
    <citation type="submission" date="2018-12" db="EMBL/GenBank/DDBJ databases">
        <authorList>
            <person name="Will S."/>
            <person name="Neumann-Schaal M."/>
            <person name="Henke P."/>
        </authorList>
    </citation>
    <scope>NUCLEOTIDE SEQUENCE</scope>
    <source>
        <strain evidence="1">PCC 7102</strain>
    </source>
</reference>
<evidence type="ECO:0000313" key="2">
    <source>
        <dbReference type="Proteomes" id="UP000271624"/>
    </source>
</evidence>
<gene>
    <name evidence="1" type="ORF">DSM106972_048460</name>
</gene>
<dbReference type="Proteomes" id="UP000271624">
    <property type="component" value="Unassembled WGS sequence"/>
</dbReference>
<accession>A0A433VCT5</accession>
<dbReference type="AlphaFoldDB" id="A0A433VCT5"/>